<name>A0A7W3MV85_9ACTN</name>
<reference evidence="1 2" key="1">
    <citation type="submission" date="2020-08" db="EMBL/GenBank/DDBJ databases">
        <title>Sequencing the genomes of 1000 actinobacteria strains.</title>
        <authorList>
            <person name="Klenk H.-P."/>
        </authorList>
    </citation>
    <scope>NUCLEOTIDE SEQUENCE [LARGE SCALE GENOMIC DNA]</scope>
    <source>
        <strain evidence="1 2">DSM 45823</strain>
    </source>
</reference>
<gene>
    <name evidence="1" type="ORF">HNR21_001411</name>
</gene>
<proteinExistence type="predicted"/>
<dbReference type="AlphaFoldDB" id="A0A7W3MV85"/>
<dbReference type="EMBL" id="JACJII010000001">
    <property type="protein sequence ID" value="MBA9002529.1"/>
    <property type="molecule type" value="Genomic_DNA"/>
</dbReference>
<evidence type="ECO:0000313" key="1">
    <source>
        <dbReference type="EMBL" id="MBA9002529.1"/>
    </source>
</evidence>
<dbReference type="RefSeq" id="WP_182704528.1">
    <property type="nucleotide sequence ID" value="NZ_JACJII010000001.1"/>
</dbReference>
<keyword evidence="2" id="KW-1185">Reference proteome</keyword>
<organism evidence="1 2">
    <name type="scientific">Thermomonospora cellulosilytica</name>
    <dbReference type="NCBI Taxonomy" id="1411118"/>
    <lineage>
        <taxon>Bacteria</taxon>
        <taxon>Bacillati</taxon>
        <taxon>Actinomycetota</taxon>
        <taxon>Actinomycetes</taxon>
        <taxon>Streptosporangiales</taxon>
        <taxon>Thermomonosporaceae</taxon>
        <taxon>Thermomonospora</taxon>
    </lineage>
</organism>
<evidence type="ECO:0000313" key="2">
    <source>
        <dbReference type="Proteomes" id="UP000539313"/>
    </source>
</evidence>
<accession>A0A7W3MV85</accession>
<comment type="caution">
    <text evidence="1">The sequence shown here is derived from an EMBL/GenBank/DDBJ whole genome shotgun (WGS) entry which is preliminary data.</text>
</comment>
<protein>
    <submittedName>
        <fullName evidence="1">Uncharacterized protein</fullName>
    </submittedName>
</protein>
<sequence length="121" mass="12927">MAAFAARLREFHEACGAPAYRSLAAVSRRLTELYPDQAERDLPTLSVSAISAVLSGRRANPPSAGWVAAFVLSCQRRAFETMALATDPGPAVIPEWMRILQEARAAARARPGAGGGTPLHR</sequence>
<dbReference type="Proteomes" id="UP000539313">
    <property type="component" value="Unassembled WGS sequence"/>
</dbReference>